<dbReference type="AlphaFoldDB" id="A0A9D4IDX5"/>
<evidence type="ECO:0000313" key="2">
    <source>
        <dbReference type="Proteomes" id="UP000828390"/>
    </source>
</evidence>
<comment type="caution">
    <text evidence="1">The sequence shown here is derived from an EMBL/GenBank/DDBJ whole genome shotgun (WGS) entry which is preliminary data.</text>
</comment>
<name>A0A9D4IDX5_DREPO</name>
<sequence length="73" mass="8677">MYTASEEQTWLHFLVALLKLRLRRIGQAVQPTEALQHRYAERHQEATRVKGHTLQQVPVIDELLKEESIEQKW</sequence>
<proteinExistence type="predicted"/>
<organism evidence="1 2">
    <name type="scientific">Dreissena polymorpha</name>
    <name type="common">Zebra mussel</name>
    <name type="synonym">Mytilus polymorpha</name>
    <dbReference type="NCBI Taxonomy" id="45954"/>
    <lineage>
        <taxon>Eukaryota</taxon>
        <taxon>Metazoa</taxon>
        <taxon>Spiralia</taxon>
        <taxon>Lophotrochozoa</taxon>
        <taxon>Mollusca</taxon>
        <taxon>Bivalvia</taxon>
        <taxon>Autobranchia</taxon>
        <taxon>Heteroconchia</taxon>
        <taxon>Euheterodonta</taxon>
        <taxon>Imparidentia</taxon>
        <taxon>Neoheterodontei</taxon>
        <taxon>Myida</taxon>
        <taxon>Dreissenoidea</taxon>
        <taxon>Dreissenidae</taxon>
        <taxon>Dreissena</taxon>
    </lineage>
</organism>
<gene>
    <name evidence="1" type="ORF">DPMN_170048</name>
</gene>
<evidence type="ECO:0000313" key="1">
    <source>
        <dbReference type="EMBL" id="KAH3768832.1"/>
    </source>
</evidence>
<accession>A0A9D4IDX5</accession>
<keyword evidence="2" id="KW-1185">Reference proteome</keyword>
<protein>
    <submittedName>
        <fullName evidence="1">Uncharacterized protein</fullName>
    </submittedName>
</protein>
<reference evidence="1" key="2">
    <citation type="submission" date="2020-11" db="EMBL/GenBank/DDBJ databases">
        <authorList>
            <person name="McCartney M.A."/>
            <person name="Auch B."/>
            <person name="Kono T."/>
            <person name="Mallez S."/>
            <person name="Becker A."/>
            <person name="Gohl D.M."/>
            <person name="Silverstein K.A.T."/>
            <person name="Koren S."/>
            <person name="Bechman K.B."/>
            <person name="Herman A."/>
            <person name="Abrahante J.E."/>
            <person name="Garbe J."/>
        </authorList>
    </citation>
    <scope>NUCLEOTIDE SEQUENCE</scope>
    <source>
        <strain evidence="1">Duluth1</strain>
        <tissue evidence="1">Whole animal</tissue>
    </source>
</reference>
<dbReference type="EMBL" id="JAIWYP010000009">
    <property type="protein sequence ID" value="KAH3768832.1"/>
    <property type="molecule type" value="Genomic_DNA"/>
</dbReference>
<reference evidence="1" key="1">
    <citation type="journal article" date="2019" name="bioRxiv">
        <title>The Genome of the Zebra Mussel, Dreissena polymorpha: A Resource for Invasive Species Research.</title>
        <authorList>
            <person name="McCartney M.A."/>
            <person name="Auch B."/>
            <person name="Kono T."/>
            <person name="Mallez S."/>
            <person name="Zhang Y."/>
            <person name="Obille A."/>
            <person name="Becker A."/>
            <person name="Abrahante J.E."/>
            <person name="Garbe J."/>
            <person name="Badalamenti J.P."/>
            <person name="Herman A."/>
            <person name="Mangelson H."/>
            <person name="Liachko I."/>
            <person name="Sullivan S."/>
            <person name="Sone E.D."/>
            <person name="Koren S."/>
            <person name="Silverstein K.A.T."/>
            <person name="Beckman K.B."/>
            <person name="Gohl D.M."/>
        </authorList>
    </citation>
    <scope>NUCLEOTIDE SEQUENCE</scope>
    <source>
        <strain evidence="1">Duluth1</strain>
        <tissue evidence="1">Whole animal</tissue>
    </source>
</reference>
<dbReference type="Proteomes" id="UP000828390">
    <property type="component" value="Unassembled WGS sequence"/>
</dbReference>